<evidence type="ECO:0000256" key="10">
    <source>
        <dbReference type="SAM" id="MobiDB-lite"/>
    </source>
</evidence>
<evidence type="ECO:0000256" key="8">
    <source>
        <dbReference type="ARBA" id="ARBA00023242"/>
    </source>
</evidence>
<evidence type="ECO:0000313" key="13">
    <source>
        <dbReference type="Proteomes" id="UP000823388"/>
    </source>
</evidence>
<sequence length="212" mass="22970">MDSGEPRTLKVTGMLPEGSDKGFKGCTKNSPAERSLGGHMSCHRLAGMQSKSTPRPAVLGMVPPGPKMFSCPSCGREFQSKGALGGHRSRGHCHPNVAGQKAKKPEVSKILSGVALNATRRYYCKNCGEGFDTFQFIGWHKAKCNDVVQCGPEKYYYKYCGQDFPRSRSASSHMGRCKYKNAPHASSRHVLASDADDDAVDILDAEEANPQG</sequence>
<evidence type="ECO:0000259" key="11">
    <source>
        <dbReference type="PROSITE" id="PS50157"/>
    </source>
</evidence>
<dbReference type="PANTHER" id="PTHR26374:SF456">
    <property type="entry name" value="ZINC FINGER PROTEIN ZAT5-LIKE"/>
    <property type="match status" value="1"/>
</dbReference>
<evidence type="ECO:0000256" key="6">
    <source>
        <dbReference type="ARBA" id="ARBA00023015"/>
    </source>
</evidence>
<comment type="subcellular location">
    <subcellularLocation>
        <location evidence="1">Nucleus</location>
    </subcellularLocation>
</comment>
<dbReference type="Gene3D" id="3.30.160.60">
    <property type="entry name" value="Classic Zinc Finger"/>
    <property type="match status" value="1"/>
</dbReference>
<keyword evidence="8" id="KW-0539">Nucleus</keyword>
<dbReference type="AlphaFoldDB" id="A0A8T0V1G8"/>
<keyword evidence="13" id="KW-1185">Reference proteome</keyword>
<evidence type="ECO:0000256" key="2">
    <source>
        <dbReference type="ARBA" id="ARBA00022723"/>
    </source>
</evidence>
<keyword evidence="6" id="KW-0805">Transcription regulation</keyword>
<comment type="caution">
    <text evidence="12">The sequence shown here is derived from an EMBL/GenBank/DDBJ whole genome shotgun (WGS) entry which is preliminary data.</text>
</comment>
<keyword evidence="2" id="KW-0479">Metal-binding</keyword>
<reference evidence="12" key="1">
    <citation type="submission" date="2020-05" db="EMBL/GenBank/DDBJ databases">
        <title>WGS assembly of Panicum virgatum.</title>
        <authorList>
            <person name="Lovell J.T."/>
            <person name="Jenkins J."/>
            <person name="Shu S."/>
            <person name="Juenger T.E."/>
            <person name="Schmutz J."/>
        </authorList>
    </citation>
    <scope>NUCLEOTIDE SEQUENCE</scope>
    <source>
        <strain evidence="12">AP13</strain>
    </source>
</reference>
<dbReference type="Proteomes" id="UP000823388">
    <property type="component" value="Chromosome 3K"/>
</dbReference>
<protein>
    <recommendedName>
        <fullName evidence="11">C2H2-type domain-containing protein</fullName>
    </recommendedName>
</protein>
<proteinExistence type="predicted"/>
<dbReference type="OrthoDB" id="427030at2759"/>
<evidence type="ECO:0000256" key="4">
    <source>
        <dbReference type="ARBA" id="ARBA00022771"/>
    </source>
</evidence>
<evidence type="ECO:0000313" key="12">
    <source>
        <dbReference type="EMBL" id="KAG2630292.1"/>
    </source>
</evidence>
<feature type="region of interest" description="Disordered" evidence="10">
    <location>
        <begin position="1"/>
        <end position="25"/>
    </location>
</feature>
<dbReference type="GO" id="GO:0008270">
    <property type="term" value="F:zinc ion binding"/>
    <property type="evidence" value="ECO:0007669"/>
    <property type="project" value="UniProtKB-KW"/>
</dbReference>
<evidence type="ECO:0000256" key="3">
    <source>
        <dbReference type="ARBA" id="ARBA00022737"/>
    </source>
</evidence>
<keyword evidence="5" id="KW-0862">Zinc</keyword>
<dbReference type="PANTHER" id="PTHR26374">
    <property type="entry name" value="ZINC FINGER PROTEIN ZAT5"/>
    <property type="match status" value="1"/>
</dbReference>
<feature type="domain" description="C2H2-type" evidence="11">
    <location>
        <begin position="69"/>
        <end position="92"/>
    </location>
</feature>
<name>A0A8T0V1G8_PANVG</name>
<dbReference type="EMBL" id="CM029041">
    <property type="protein sequence ID" value="KAG2630292.1"/>
    <property type="molecule type" value="Genomic_DNA"/>
</dbReference>
<keyword evidence="7" id="KW-0804">Transcription</keyword>
<organism evidence="12 13">
    <name type="scientific">Panicum virgatum</name>
    <name type="common">Blackwell switchgrass</name>
    <dbReference type="NCBI Taxonomy" id="38727"/>
    <lineage>
        <taxon>Eukaryota</taxon>
        <taxon>Viridiplantae</taxon>
        <taxon>Streptophyta</taxon>
        <taxon>Embryophyta</taxon>
        <taxon>Tracheophyta</taxon>
        <taxon>Spermatophyta</taxon>
        <taxon>Magnoliopsida</taxon>
        <taxon>Liliopsida</taxon>
        <taxon>Poales</taxon>
        <taxon>Poaceae</taxon>
        <taxon>PACMAD clade</taxon>
        <taxon>Panicoideae</taxon>
        <taxon>Panicodae</taxon>
        <taxon>Paniceae</taxon>
        <taxon>Panicinae</taxon>
        <taxon>Panicum</taxon>
        <taxon>Panicum sect. Hiantes</taxon>
    </lineage>
</organism>
<dbReference type="PROSITE" id="PS00028">
    <property type="entry name" value="ZINC_FINGER_C2H2_1"/>
    <property type="match status" value="1"/>
</dbReference>
<keyword evidence="3" id="KW-0677">Repeat</keyword>
<evidence type="ECO:0000256" key="9">
    <source>
        <dbReference type="PROSITE-ProRule" id="PRU00042"/>
    </source>
</evidence>
<keyword evidence="4 9" id="KW-0863">Zinc-finger</keyword>
<dbReference type="PROSITE" id="PS50157">
    <property type="entry name" value="ZINC_FINGER_C2H2_2"/>
    <property type="match status" value="1"/>
</dbReference>
<dbReference type="GO" id="GO:0005634">
    <property type="term" value="C:nucleus"/>
    <property type="evidence" value="ECO:0007669"/>
    <property type="project" value="UniProtKB-SubCell"/>
</dbReference>
<gene>
    <name evidence="12" type="ORF">PVAP13_3KG479200</name>
</gene>
<evidence type="ECO:0000256" key="5">
    <source>
        <dbReference type="ARBA" id="ARBA00022833"/>
    </source>
</evidence>
<dbReference type="InterPro" id="IPR013087">
    <property type="entry name" value="Znf_C2H2_type"/>
</dbReference>
<evidence type="ECO:0000256" key="1">
    <source>
        <dbReference type="ARBA" id="ARBA00004123"/>
    </source>
</evidence>
<accession>A0A8T0V1G8</accession>
<dbReference type="Pfam" id="PF13912">
    <property type="entry name" value="zf-C2H2_6"/>
    <property type="match status" value="1"/>
</dbReference>
<evidence type="ECO:0000256" key="7">
    <source>
        <dbReference type="ARBA" id="ARBA00023163"/>
    </source>
</evidence>